<keyword evidence="1" id="KW-0677">Repeat</keyword>
<keyword evidence="2" id="KW-0472">Membrane</keyword>
<dbReference type="SUPFAM" id="SSF48403">
    <property type="entry name" value="Ankyrin repeat"/>
    <property type="match status" value="1"/>
</dbReference>
<proteinExistence type="predicted"/>
<feature type="transmembrane region" description="Helical" evidence="2">
    <location>
        <begin position="288"/>
        <end position="310"/>
    </location>
</feature>
<evidence type="ECO:0000313" key="4">
    <source>
        <dbReference type="RefSeq" id="XP_013398780.1"/>
    </source>
</evidence>
<dbReference type="InterPro" id="IPR024862">
    <property type="entry name" value="TRPV"/>
</dbReference>
<keyword evidence="2" id="KW-0812">Transmembrane</keyword>
<dbReference type="PANTHER" id="PTHR10582">
    <property type="entry name" value="TRANSIENT RECEPTOR POTENTIAL ION CHANNEL PROTEIN"/>
    <property type="match status" value="1"/>
</dbReference>
<dbReference type="PANTHER" id="PTHR10582:SF2">
    <property type="entry name" value="INACTIVE"/>
    <property type="match status" value="1"/>
</dbReference>
<dbReference type="GO" id="GO:0098703">
    <property type="term" value="P:calcium ion import across plasma membrane"/>
    <property type="evidence" value="ECO:0007669"/>
    <property type="project" value="TreeGrafter"/>
</dbReference>
<dbReference type="GeneID" id="106165213"/>
<name>A0A1S3IKL1_LINAN</name>
<gene>
    <name evidence="4" type="primary">LOC106165213</name>
</gene>
<evidence type="ECO:0000313" key="3">
    <source>
        <dbReference type="Proteomes" id="UP000085678"/>
    </source>
</evidence>
<feature type="transmembrane region" description="Helical" evidence="2">
    <location>
        <begin position="442"/>
        <end position="467"/>
    </location>
</feature>
<dbReference type="InParanoid" id="A0A1S3IKL1"/>
<sequence>MGSIKTHQDKVTELFHCDSNAYLGKNGHSFPACVRKALNDAMIQRCTVLNSLTFETWLDAIISDNGEFVENILSAVTPEEKNYLINSSFGFESEERTNLTKFCSEFRLPMFIAVGSGSSRCLDILLQHGACVEQHDDGRNIMHALVWAAYIWPNQEKKCHEIFYFLQKNIPKDIFTSLLLQEDNLRLRPVELAAALGVLPLIQAIFSVDGIYRHVRKSHGLRKLVYYDVTEYHFSNSSDKERFYKSPLLMLAFLKPAVLGRPTTPMILSSSAMDTWIEASLKNMTIPIVISGLMRVFYAVIFCFTVMATFHEITQSQTRRLAAAASNTTSHLAAAATNVTCSAAQSIAISGEIENKSFVFGCQMFVSITCLIAILNEILTTVTVHCLSWKPKYKFARLMMSDSKTIVSANIYRIFSFLHAVLVLLALPLSGHVVESLNEPPMIILALIYLTFSFACILNVWFVLYIVQLAPRIGYFVVVFQKMMLDMSRFSVIFILVIIQFAFVFYALLAETCNNDFPDFIWSFYSTFKIMLNTINVTGYVEQTDPRVLALAVQHLLYVFTIAILLLNFLIGIMTSSVSILHENRQVISVLQKISVVTEFERVFHFYPACMKRWWTIGFVREEDKVYLPVWENKPDGELFE</sequence>
<keyword evidence="2" id="KW-1133">Transmembrane helix</keyword>
<keyword evidence="3" id="KW-1185">Reference proteome</keyword>
<feature type="transmembrane region" description="Helical" evidence="2">
    <location>
        <begin position="556"/>
        <end position="581"/>
    </location>
</feature>
<evidence type="ECO:0000256" key="1">
    <source>
        <dbReference type="ARBA" id="ARBA00022737"/>
    </source>
</evidence>
<dbReference type="OrthoDB" id="6281279at2759"/>
<dbReference type="AlphaFoldDB" id="A0A1S3IKL1"/>
<dbReference type="InterPro" id="IPR036770">
    <property type="entry name" value="Ankyrin_rpt-contain_sf"/>
</dbReference>
<dbReference type="GO" id="GO:0005886">
    <property type="term" value="C:plasma membrane"/>
    <property type="evidence" value="ECO:0007669"/>
    <property type="project" value="TreeGrafter"/>
</dbReference>
<dbReference type="KEGG" id="lak:106165213"/>
<dbReference type="Gene3D" id="1.25.40.20">
    <property type="entry name" value="Ankyrin repeat-containing domain"/>
    <property type="match status" value="1"/>
</dbReference>
<feature type="transmembrane region" description="Helical" evidence="2">
    <location>
        <begin position="364"/>
        <end position="389"/>
    </location>
</feature>
<dbReference type="RefSeq" id="XP_013398780.1">
    <property type="nucleotide sequence ID" value="XM_013543326.2"/>
</dbReference>
<reference evidence="4" key="1">
    <citation type="submission" date="2025-08" db="UniProtKB">
        <authorList>
            <consortium name="RefSeq"/>
        </authorList>
    </citation>
    <scope>IDENTIFICATION</scope>
    <source>
        <tissue evidence="4">Gonads</tissue>
    </source>
</reference>
<accession>A0A1S3IKL1</accession>
<dbReference type="GO" id="GO:0005216">
    <property type="term" value="F:monoatomic ion channel activity"/>
    <property type="evidence" value="ECO:0007669"/>
    <property type="project" value="InterPro"/>
</dbReference>
<dbReference type="OMA" id="RESHWEL"/>
<organism evidence="3 4">
    <name type="scientific">Lingula anatina</name>
    <name type="common">Brachiopod</name>
    <name type="synonym">Lingula unguis</name>
    <dbReference type="NCBI Taxonomy" id="7574"/>
    <lineage>
        <taxon>Eukaryota</taxon>
        <taxon>Metazoa</taxon>
        <taxon>Spiralia</taxon>
        <taxon>Lophotrochozoa</taxon>
        <taxon>Brachiopoda</taxon>
        <taxon>Linguliformea</taxon>
        <taxon>Lingulata</taxon>
        <taxon>Lingulida</taxon>
        <taxon>Linguloidea</taxon>
        <taxon>Lingulidae</taxon>
        <taxon>Lingula</taxon>
    </lineage>
</organism>
<evidence type="ECO:0000256" key="2">
    <source>
        <dbReference type="SAM" id="Phobius"/>
    </source>
</evidence>
<feature type="transmembrane region" description="Helical" evidence="2">
    <location>
        <begin position="488"/>
        <end position="509"/>
    </location>
</feature>
<feature type="transmembrane region" description="Helical" evidence="2">
    <location>
        <begin position="410"/>
        <end position="430"/>
    </location>
</feature>
<dbReference type="Proteomes" id="UP000085678">
    <property type="component" value="Unplaced"/>
</dbReference>
<protein>
    <submittedName>
        <fullName evidence="4">Uncharacterized protein LOC106165213</fullName>
    </submittedName>
</protein>